<evidence type="ECO:0000256" key="1">
    <source>
        <dbReference type="SAM" id="Phobius"/>
    </source>
</evidence>
<keyword evidence="1" id="KW-1133">Transmembrane helix</keyword>
<reference evidence="2" key="1">
    <citation type="journal article" date="2015" name="Nature">
        <title>Complex archaea that bridge the gap between prokaryotes and eukaryotes.</title>
        <authorList>
            <person name="Spang A."/>
            <person name="Saw J.H."/>
            <person name="Jorgensen S.L."/>
            <person name="Zaremba-Niedzwiedzka K."/>
            <person name="Martijn J."/>
            <person name="Lind A.E."/>
            <person name="van Eijk R."/>
            <person name="Schleper C."/>
            <person name="Guy L."/>
            <person name="Ettema T.J."/>
        </authorList>
    </citation>
    <scope>NUCLEOTIDE SEQUENCE</scope>
</reference>
<sequence>MNAEILKLLLESTSGVTVLALGIWYLIAKLKDRKADPRDYRDYVSKRTFYETVKETRSLADKHHRETLTSIDKWGDKIEAAAEIDRQNLFDHVSSH</sequence>
<name>A0A0F9Q9K8_9ZZZZ</name>
<keyword evidence="1" id="KW-0472">Membrane</keyword>
<accession>A0A0F9Q9K8</accession>
<protein>
    <submittedName>
        <fullName evidence="2">Uncharacterized protein</fullName>
    </submittedName>
</protein>
<gene>
    <name evidence="2" type="ORF">LCGC14_1121290</name>
</gene>
<dbReference type="AlphaFoldDB" id="A0A0F9Q9K8"/>
<comment type="caution">
    <text evidence="2">The sequence shown here is derived from an EMBL/GenBank/DDBJ whole genome shotgun (WGS) entry which is preliminary data.</text>
</comment>
<dbReference type="EMBL" id="LAZR01005185">
    <property type="protein sequence ID" value="KKN02078.1"/>
    <property type="molecule type" value="Genomic_DNA"/>
</dbReference>
<feature type="transmembrane region" description="Helical" evidence="1">
    <location>
        <begin position="6"/>
        <end position="28"/>
    </location>
</feature>
<evidence type="ECO:0000313" key="2">
    <source>
        <dbReference type="EMBL" id="KKN02078.1"/>
    </source>
</evidence>
<proteinExistence type="predicted"/>
<keyword evidence="1" id="KW-0812">Transmembrane</keyword>
<organism evidence="2">
    <name type="scientific">marine sediment metagenome</name>
    <dbReference type="NCBI Taxonomy" id="412755"/>
    <lineage>
        <taxon>unclassified sequences</taxon>
        <taxon>metagenomes</taxon>
        <taxon>ecological metagenomes</taxon>
    </lineage>
</organism>